<dbReference type="GO" id="GO:0005730">
    <property type="term" value="C:nucleolus"/>
    <property type="evidence" value="ECO:0007669"/>
    <property type="project" value="UniProtKB-SubCell"/>
</dbReference>
<name>A0AB34FRI0_9HYPO</name>
<dbReference type="SMART" id="SM00360">
    <property type="entry name" value="RRM"/>
    <property type="match status" value="1"/>
</dbReference>
<evidence type="ECO:0000256" key="2">
    <source>
        <dbReference type="ARBA" id="ARBA00022884"/>
    </source>
</evidence>
<comment type="caution">
    <text evidence="7">The sequence shown here is derived from an EMBL/GenBank/DDBJ whole genome shotgun (WGS) entry which is preliminary data.</text>
</comment>
<keyword evidence="8" id="KW-1185">Reference proteome</keyword>
<organism evidence="7 8">
    <name type="scientific">Purpureocillium lavendulum</name>
    <dbReference type="NCBI Taxonomy" id="1247861"/>
    <lineage>
        <taxon>Eukaryota</taxon>
        <taxon>Fungi</taxon>
        <taxon>Dikarya</taxon>
        <taxon>Ascomycota</taxon>
        <taxon>Pezizomycotina</taxon>
        <taxon>Sordariomycetes</taxon>
        <taxon>Hypocreomycetidae</taxon>
        <taxon>Hypocreales</taxon>
        <taxon>Ophiocordycipitaceae</taxon>
        <taxon>Purpureocillium</taxon>
    </lineage>
</organism>
<proteinExistence type="predicted"/>
<dbReference type="InterPro" id="IPR035979">
    <property type="entry name" value="RBD_domain_sf"/>
</dbReference>
<keyword evidence="3" id="KW-0539">Nucleus</keyword>
<evidence type="ECO:0000256" key="5">
    <source>
        <dbReference type="SAM" id="MobiDB-lite"/>
    </source>
</evidence>
<dbReference type="Gene3D" id="3.30.70.330">
    <property type="match status" value="1"/>
</dbReference>
<dbReference type="SUPFAM" id="SSF54928">
    <property type="entry name" value="RNA-binding domain, RBD"/>
    <property type="match status" value="1"/>
</dbReference>
<dbReference type="Pfam" id="PF00076">
    <property type="entry name" value="RRM_1"/>
    <property type="match status" value="1"/>
</dbReference>
<evidence type="ECO:0000256" key="3">
    <source>
        <dbReference type="ARBA" id="ARBA00023242"/>
    </source>
</evidence>
<dbReference type="PROSITE" id="PS50102">
    <property type="entry name" value="RRM"/>
    <property type="match status" value="1"/>
</dbReference>
<evidence type="ECO:0000256" key="1">
    <source>
        <dbReference type="ARBA" id="ARBA00004604"/>
    </source>
</evidence>
<feature type="compositionally biased region" description="Acidic residues" evidence="5">
    <location>
        <begin position="316"/>
        <end position="328"/>
    </location>
</feature>
<feature type="region of interest" description="Disordered" evidence="5">
    <location>
        <begin position="292"/>
        <end position="357"/>
    </location>
</feature>
<dbReference type="EMBL" id="JAQHRD010000005">
    <property type="protein sequence ID" value="KAJ6440760.1"/>
    <property type="molecule type" value="Genomic_DNA"/>
</dbReference>
<dbReference type="PANTHER" id="PTHR46754">
    <property type="entry name" value="MKI67 FHA DOMAIN-INTERACTING NUCLEOLAR PHOSPHOPROTEIN"/>
    <property type="match status" value="1"/>
</dbReference>
<feature type="compositionally biased region" description="Basic and acidic residues" evidence="5">
    <location>
        <begin position="51"/>
        <end position="60"/>
    </location>
</feature>
<evidence type="ECO:0000259" key="6">
    <source>
        <dbReference type="PROSITE" id="PS50102"/>
    </source>
</evidence>
<keyword evidence="2 4" id="KW-0694">RNA-binding</keyword>
<accession>A0AB34FRI0</accession>
<feature type="domain" description="RRM" evidence="6">
    <location>
        <begin position="145"/>
        <end position="223"/>
    </location>
</feature>
<feature type="region of interest" description="Disordered" evidence="5">
    <location>
        <begin position="1"/>
        <end position="95"/>
    </location>
</feature>
<evidence type="ECO:0000313" key="7">
    <source>
        <dbReference type="EMBL" id="KAJ6440760.1"/>
    </source>
</evidence>
<dbReference type="GO" id="GO:0003723">
    <property type="term" value="F:RNA binding"/>
    <property type="evidence" value="ECO:0007669"/>
    <property type="project" value="UniProtKB-UniRule"/>
</dbReference>
<dbReference type="InterPro" id="IPR000504">
    <property type="entry name" value="RRM_dom"/>
</dbReference>
<reference evidence="7" key="1">
    <citation type="submission" date="2023-01" db="EMBL/GenBank/DDBJ databases">
        <title>The growth and conidiation of Purpureocillium lavendulum are regulated by nitrogen source and histone H3K14 acetylation.</title>
        <authorList>
            <person name="Tang P."/>
            <person name="Han J."/>
            <person name="Zhang C."/>
            <person name="Tang P."/>
            <person name="Qi F."/>
            <person name="Zhang K."/>
            <person name="Liang L."/>
        </authorList>
    </citation>
    <scope>NUCLEOTIDE SEQUENCE</scope>
    <source>
        <strain evidence="7">YMF1.00683</strain>
    </source>
</reference>
<evidence type="ECO:0000313" key="8">
    <source>
        <dbReference type="Proteomes" id="UP001163105"/>
    </source>
</evidence>
<dbReference type="AlphaFoldDB" id="A0AB34FRI0"/>
<protein>
    <submittedName>
        <fullName evidence="7">RNA recognition motif domain-containingprotein</fullName>
    </submittedName>
</protein>
<evidence type="ECO:0000256" key="4">
    <source>
        <dbReference type="PROSITE-ProRule" id="PRU00176"/>
    </source>
</evidence>
<dbReference type="CDD" id="cd12307">
    <property type="entry name" value="RRM_NIFK_like"/>
    <property type="match status" value="1"/>
</dbReference>
<comment type="subcellular location">
    <subcellularLocation>
        <location evidence="1">Nucleus</location>
        <location evidence="1">Nucleolus</location>
    </subcellularLocation>
</comment>
<dbReference type="Proteomes" id="UP001163105">
    <property type="component" value="Unassembled WGS sequence"/>
</dbReference>
<feature type="compositionally biased region" description="Basic residues" evidence="5">
    <location>
        <begin position="340"/>
        <end position="357"/>
    </location>
</feature>
<dbReference type="InterPro" id="IPR012677">
    <property type="entry name" value="Nucleotide-bd_a/b_plait_sf"/>
</dbReference>
<gene>
    <name evidence="7" type="primary">NOP15</name>
    <name evidence="7" type="ORF">O9K51_06551</name>
</gene>
<sequence length="357" mass="39135">MAPELRKRKAAPEAQKSNGTPVKSAAKQTKTKRKATEDASPVSLKKQKPTKKTEVAEKPKKAAKKATKKAPVEKEVEDEPVDDKSEPEEQEEDGGVLLLADELDSGDEEGADEAADFKPGQDVGKVPTISKEVMKAAKAPTGERGVIYIGRIPHGFYEHEMRQYLTQFGPITRLRLSRNKKTGASKHFAFVEFEEATTAEIVAKTMDNYLLFGHILKVKVVPKSQVHENLFKGANRRFKKVPWNKMAGQKLAKPLTESAWASKVERERENRAKKAEKLKALGYDFEAPALKEAPAPLPLENGEAEPKAIEAAPAADEAEKEAETEEPEPEVKTISAPKPKVAKAKASKAGKGKKSKA</sequence>
<feature type="compositionally biased region" description="Acidic residues" evidence="5">
    <location>
        <begin position="75"/>
        <end position="94"/>
    </location>
</feature>